<organism evidence="5 6">
    <name type="scientific">Tulasnella calospora MUT 4182</name>
    <dbReference type="NCBI Taxonomy" id="1051891"/>
    <lineage>
        <taxon>Eukaryota</taxon>
        <taxon>Fungi</taxon>
        <taxon>Dikarya</taxon>
        <taxon>Basidiomycota</taxon>
        <taxon>Agaricomycotina</taxon>
        <taxon>Agaricomycetes</taxon>
        <taxon>Cantharellales</taxon>
        <taxon>Tulasnellaceae</taxon>
        <taxon>Tulasnella</taxon>
    </lineage>
</organism>
<name>A0A0C3Q475_9AGAM</name>
<dbReference type="HOGENOM" id="CLU_991089_0_0_1"/>
<dbReference type="InterPro" id="IPR003653">
    <property type="entry name" value="Peptidase_C48_C"/>
</dbReference>
<dbReference type="SUPFAM" id="SSF54001">
    <property type="entry name" value="Cysteine proteinases"/>
    <property type="match status" value="1"/>
</dbReference>
<dbReference type="InterPro" id="IPR038765">
    <property type="entry name" value="Papain-like_cys_pep_sf"/>
</dbReference>
<dbReference type="GO" id="GO:0019783">
    <property type="term" value="F:ubiquitin-like protein peptidase activity"/>
    <property type="evidence" value="ECO:0007669"/>
    <property type="project" value="UniProtKB-ARBA"/>
</dbReference>
<keyword evidence="6" id="KW-1185">Reference proteome</keyword>
<dbReference type="Pfam" id="PF02902">
    <property type="entry name" value="Peptidase_C48"/>
    <property type="match status" value="1"/>
</dbReference>
<gene>
    <name evidence="5" type="ORF">M407DRAFT_32741</name>
</gene>
<evidence type="ECO:0000256" key="3">
    <source>
        <dbReference type="ARBA" id="ARBA00022801"/>
    </source>
</evidence>
<evidence type="ECO:0000259" key="4">
    <source>
        <dbReference type="PROSITE" id="PS50600"/>
    </source>
</evidence>
<dbReference type="EMBL" id="KN823366">
    <property type="protein sequence ID" value="KIO17574.1"/>
    <property type="molecule type" value="Genomic_DNA"/>
</dbReference>
<dbReference type="AlphaFoldDB" id="A0A0C3Q475"/>
<proteinExistence type="inferred from homology"/>
<sequence length="333" mass="36851">MASSVIDYSSDGLDLESDYDGEVLRDDEQACVEAPSPISVDGLDTPPPMGVILRYSGYLDLVHEVTQSDLDALLSGGELNDRAIDVLMAMAHAQIREDQPDTMADTLVLPTSFSGALLDALGERGSITAIAHASQRISQYHEKFWKSKLILIPVQHKRHWILVALANPHLARDRSMVKPPSQVTRRKDIRPDDHPFCILVFNSLQKAWSVAPLIELLKESIRYLWSAICGGVLEHVDSHNVKCPQQLDTVSCGLYIIGFAESLMRAGVSERIRRSAQGVRIIDHAEYDDIFKPSDLSSATFRQMKGSLLQQEADLFACLQELHGQNASSGTFT</sequence>
<dbReference type="PROSITE" id="PS50600">
    <property type="entry name" value="ULP_PROTEASE"/>
    <property type="match status" value="1"/>
</dbReference>
<dbReference type="STRING" id="1051891.A0A0C3Q475"/>
<dbReference type="OrthoDB" id="3176681at2759"/>
<dbReference type="GO" id="GO:0008234">
    <property type="term" value="F:cysteine-type peptidase activity"/>
    <property type="evidence" value="ECO:0007669"/>
    <property type="project" value="InterPro"/>
</dbReference>
<keyword evidence="2" id="KW-0645">Protease</keyword>
<keyword evidence="3" id="KW-0378">Hydrolase</keyword>
<dbReference type="GO" id="GO:0006508">
    <property type="term" value="P:proteolysis"/>
    <property type="evidence" value="ECO:0007669"/>
    <property type="project" value="UniProtKB-KW"/>
</dbReference>
<reference evidence="5 6" key="1">
    <citation type="submission" date="2014-04" db="EMBL/GenBank/DDBJ databases">
        <authorList>
            <consortium name="DOE Joint Genome Institute"/>
            <person name="Kuo A."/>
            <person name="Girlanda M."/>
            <person name="Perotto S."/>
            <person name="Kohler A."/>
            <person name="Nagy L.G."/>
            <person name="Floudas D."/>
            <person name="Copeland A."/>
            <person name="Barry K.W."/>
            <person name="Cichocki N."/>
            <person name="Veneault-Fourrey C."/>
            <person name="LaButti K."/>
            <person name="Lindquist E.A."/>
            <person name="Lipzen A."/>
            <person name="Lundell T."/>
            <person name="Morin E."/>
            <person name="Murat C."/>
            <person name="Sun H."/>
            <person name="Tunlid A."/>
            <person name="Henrissat B."/>
            <person name="Grigoriev I.V."/>
            <person name="Hibbett D.S."/>
            <person name="Martin F."/>
            <person name="Nordberg H.P."/>
            <person name="Cantor M.N."/>
            <person name="Hua S.X."/>
        </authorList>
    </citation>
    <scope>NUCLEOTIDE SEQUENCE [LARGE SCALE GENOMIC DNA]</scope>
    <source>
        <strain evidence="5 6">MUT 4182</strain>
    </source>
</reference>
<evidence type="ECO:0000256" key="1">
    <source>
        <dbReference type="ARBA" id="ARBA00005234"/>
    </source>
</evidence>
<feature type="domain" description="Ubiquitin-like protease family profile" evidence="4">
    <location>
        <begin position="63"/>
        <end position="263"/>
    </location>
</feature>
<dbReference type="Proteomes" id="UP000054248">
    <property type="component" value="Unassembled WGS sequence"/>
</dbReference>
<evidence type="ECO:0000313" key="6">
    <source>
        <dbReference type="Proteomes" id="UP000054248"/>
    </source>
</evidence>
<accession>A0A0C3Q475</accession>
<comment type="similarity">
    <text evidence="1">Belongs to the peptidase C48 family.</text>
</comment>
<reference evidence="6" key="2">
    <citation type="submission" date="2015-01" db="EMBL/GenBank/DDBJ databases">
        <title>Evolutionary Origins and Diversification of the Mycorrhizal Mutualists.</title>
        <authorList>
            <consortium name="DOE Joint Genome Institute"/>
            <consortium name="Mycorrhizal Genomics Consortium"/>
            <person name="Kohler A."/>
            <person name="Kuo A."/>
            <person name="Nagy L.G."/>
            <person name="Floudas D."/>
            <person name="Copeland A."/>
            <person name="Barry K.W."/>
            <person name="Cichocki N."/>
            <person name="Veneault-Fourrey C."/>
            <person name="LaButti K."/>
            <person name="Lindquist E.A."/>
            <person name="Lipzen A."/>
            <person name="Lundell T."/>
            <person name="Morin E."/>
            <person name="Murat C."/>
            <person name="Riley R."/>
            <person name="Ohm R."/>
            <person name="Sun H."/>
            <person name="Tunlid A."/>
            <person name="Henrissat B."/>
            <person name="Grigoriev I.V."/>
            <person name="Hibbett D.S."/>
            <person name="Martin F."/>
        </authorList>
    </citation>
    <scope>NUCLEOTIDE SEQUENCE [LARGE SCALE GENOMIC DNA]</scope>
    <source>
        <strain evidence="6">MUT 4182</strain>
    </source>
</reference>
<dbReference type="Gene3D" id="3.40.395.10">
    <property type="entry name" value="Adenoviral Proteinase, Chain A"/>
    <property type="match status" value="1"/>
</dbReference>
<evidence type="ECO:0000313" key="5">
    <source>
        <dbReference type="EMBL" id="KIO17574.1"/>
    </source>
</evidence>
<protein>
    <recommendedName>
        <fullName evidence="4">Ubiquitin-like protease family profile domain-containing protein</fullName>
    </recommendedName>
</protein>
<evidence type="ECO:0000256" key="2">
    <source>
        <dbReference type="ARBA" id="ARBA00022670"/>
    </source>
</evidence>